<dbReference type="KEGG" id="manr:MPAN_011690"/>
<name>A0A7U9TIW7_9MOLU</name>
<dbReference type="SUPFAM" id="SSF54292">
    <property type="entry name" value="2Fe-2S ferredoxin-like"/>
    <property type="match status" value="1"/>
</dbReference>
<dbReference type="CDD" id="cd00207">
    <property type="entry name" value="fer2"/>
    <property type="match status" value="1"/>
</dbReference>
<accession>A0A7U9TIW7</accession>
<organism evidence="1 2">
    <name type="scientific">Mariniplasma anaerobium</name>
    <dbReference type="NCBI Taxonomy" id="2735436"/>
    <lineage>
        <taxon>Bacteria</taxon>
        <taxon>Bacillati</taxon>
        <taxon>Mycoplasmatota</taxon>
        <taxon>Mollicutes</taxon>
        <taxon>Acholeplasmatales</taxon>
        <taxon>Acholeplasmataceae</taxon>
        <taxon>Mariniplasma</taxon>
    </lineage>
</organism>
<evidence type="ECO:0000313" key="2">
    <source>
        <dbReference type="Proteomes" id="UP000620133"/>
    </source>
</evidence>
<evidence type="ECO:0000313" key="1">
    <source>
        <dbReference type="EMBL" id="BCR36276.1"/>
    </source>
</evidence>
<proteinExistence type="predicted"/>
<dbReference type="Pfam" id="PF13510">
    <property type="entry name" value="Fer2_4"/>
    <property type="match status" value="1"/>
</dbReference>
<dbReference type="PROSITE" id="PS00197">
    <property type="entry name" value="2FE2S_FER_1"/>
    <property type="match status" value="1"/>
</dbReference>
<protein>
    <submittedName>
        <fullName evidence="1">Sarcosine oxidase subunit alpha</fullName>
    </submittedName>
</protein>
<dbReference type="InterPro" id="IPR001041">
    <property type="entry name" value="2Fe-2S_ferredoxin-type"/>
</dbReference>
<dbReference type="AlphaFoldDB" id="A0A7U9TIW7"/>
<dbReference type="Proteomes" id="UP000620133">
    <property type="component" value="Chromosome"/>
</dbReference>
<dbReference type="InterPro" id="IPR036010">
    <property type="entry name" value="2Fe-2S_ferredoxin-like_sf"/>
</dbReference>
<gene>
    <name evidence="1" type="ORF">MPAN_011690</name>
</gene>
<reference evidence="1" key="1">
    <citation type="submission" date="2021-01" db="EMBL/GenBank/DDBJ databases">
        <title>Draft genome sequence of Acholeplasmataceae bacterium strain Mahy22.</title>
        <authorList>
            <person name="Watanabe M."/>
            <person name="Kojima H."/>
            <person name="Fukui M."/>
        </authorList>
    </citation>
    <scope>NUCLEOTIDE SEQUENCE</scope>
    <source>
        <strain evidence="1">Mahy22</strain>
    </source>
</reference>
<dbReference type="Gene3D" id="3.10.20.440">
    <property type="entry name" value="2Fe-2S iron-sulphur cluster binding domain, sarcosine oxidase, alpha subunit, N-terminal domain"/>
    <property type="match status" value="1"/>
</dbReference>
<keyword evidence="2" id="KW-1185">Reference proteome</keyword>
<sequence>MRIDSHPILRFEEQEDIEFIFEGKKVVGKMGDTIASALVNLGINVFSLSIKLKRPRGFYCAIGNCSSCKMIVDGKPNVKTCMTKLKAGMVIERQADKGVYK</sequence>
<dbReference type="GO" id="GO:0051537">
    <property type="term" value="F:2 iron, 2 sulfur cluster binding"/>
    <property type="evidence" value="ECO:0007669"/>
    <property type="project" value="InterPro"/>
</dbReference>
<dbReference type="InterPro" id="IPR006058">
    <property type="entry name" value="2Fe2S_fd_BS"/>
</dbReference>
<dbReference type="InterPro" id="IPR042204">
    <property type="entry name" value="2Fe-2S-bd_N"/>
</dbReference>
<dbReference type="RefSeq" id="WP_176238905.1">
    <property type="nucleotide sequence ID" value="NZ_AP024412.1"/>
</dbReference>
<dbReference type="EMBL" id="AP024412">
    <property type="protein sequence ID" value="BCR36276.1"/>
    <property type="molecule type" value="Genomic_DNA"/>
</dbReference>